<dbReference type="InterPro" id="IPR043502">
    <property type="entry name" value="DNA/RNA_pol_sf"/>
</dbReference>
<dbReference type="Gene3D" id="3.10.10.10">
    <property type="entry name" value="HIV Type 1 Reverse Transcriptase, subunit A, domain 1"/>
    <property type="match status" value="1"/>
</dbReference>
<accession>A0A9Q3H1Z6</accession>
<reference evidence="1" key="1">
    <citation type="submission" date="2021-03" db="EMBL/GenBank/DDBJ databases">
        <title>Draft genome sequence of rust myrtle Austropuccinia psidii MF-1, a brazilian biotype.</title>
        <authorList>
            <person name="Quecine M.C."/>
            <person name="Pachon D.M.R."/>
            <person name="Bonatelli M.L."/>
            <person name="Correr F.H."/>
            <person name="Franceschini L.M."/>
            <person name="Leite T.F."/>
            <person name="Margarido G.R.A."/>
            <person name="Almeida C.A."/>
            <person name="Ferrarezi J.A."/>
            <person name="Labate C.A."/>
        </authorList>
    </citation>
    <scope>NUCLEOTIDE SEQUENCE</scope>
    <source>
        <strain evidence="1">MF-1</strain>
    </source>
</reference>
<keyword evidence="2" id="KW-1185">Reference proteome</keyword>
<dbReference type="PANTHER" id="PTHR24559:SF444">
    <property type="entry name" value="REVERSE TRANSCRIPTASE DOMAIN-CONTAINING PROTEIN"/>
    <property type="match status" value="1"/>
</dbReference>
<gene>
    <name evidence="1" type="ORF">O181_026235</name>
</gene>
<dbReference type="AlphaFoldDB" id="A0A9Q3H1Z6"/>
<sequence length="109" mass="12974">MLRRSPYPESQKTRKEFEKHVNEILDIDLIRKIGQNEIVEVTTPFLISWHDDKSRLCANFRALRNYTKADRYSIPRIPNALGKMENTHYITKMDSMKGFHQYGVKPKFM</sequence>
<dbReference type="Proteomes" id="UP000765509">
    <property type="component" value="Unassembled WGS sequence"/>
</dbReference>
<protein>
    <recommendedName>
        <fullName evidence="3">Reverse transcriptase domain-containing protein</fullName>
    </recommendedName>
</protein>
<dbReference type="SUPFAM" id="SSF56672">
    <property type="entry name" value="DNA/RNA polymerases"/>
    <property type="match status" value="1"/>
</dbReference>
<name>A0A9Q3H1Z6_9BASI</name>
<dbReference type="EMBL" id="AVOT02008695">
    <property type="protein sequence ID" value="MBW0486520.1"/>
    <property type="molecule type" value="Genomic_DNA"/>
</dbReference>
<dbReference type="InterPro" id="IPR043128">
    <property type="entry name" value="Rev_trsase/Diguanyl_cyclase"/>
</dbReference>
<evidence type="ECO:0000313" key="2">
    <source>
        <dbReference type="Proteomes" id="UP000765509"/>
    </source>
</evidence>
<dbReference type="InterPro" id="IPR053134">
    <property type="entry name" value="RNA-dir_DNA_polymerase"/>
</dbReference>
<organism evidence="1 2">
    <name type="scientific">Austropuccinia psidii MF-1</name>
    <dbReference type="NCBI Taxonomy" id="1389203"/>
    <lineage>
        <taxon>Eukaryota</taxon>
        <taxon>Fungi</taxon>
        <taxon>Dikarya</taxon>
        <taxon>Basidiomycota</taxon>
        <taxon>Pucciniomycotina</taxon>
        <taxon>Pucciniomycetes</taxon>
        <taxon>Pucciniales</taxon>
        <taxon>Sphaerophragmiaceae</taxon>
        <taxon>Austropuccinia</taxon>
    </lineage>
</organism>
<comment type="caution">
    <text evidence="1">The sequence shown here is derived from an EMBL/GenBank/DDBJ whole genome shotgun (WGS) entry which is preliminary data.</text>
</comment>
<dbReference type="PANTHER" id="PTHR24559">
    <property type="entry name" value="TRANSPOSON TY3-I GAG-POL POLYPROTEIN"/>
    <property type="match status" value="1"/>
</dbReference>
<dbReference type="Gene3D" id="3.30.70.270">
    <property type="match status" value="1"/>
</dbReference>
<proteinExistence type="predicted"/>
<evidence type="ECO:0000313" key="1">
    <source>
        <dbReference type="EMBL" id="MBW0486520.1"/>
    </source>
</evidence>
<evidence type="ECO:0008006" key="3">
    <source>
        <dbReference type="Google" id="ProtNLM"/>
    </source>
</evidence>